<evidence type="ECO:0000256" key="5">
    <source>
        <dbReference type="ARBA" id="ARBA00023237"/>
    </source>
</evidence>
<dbReference type="Proteomes" id="UP001560573">
    <property type="component" value="Unassembled WGS sequence"/>
</dbReference>
<comment type="caution">
    <text evidence="8">The sequence shown here is derived from an EMBL/GenBank/DDBJ whole genome shotgun (WGS) entry which is preliminary data.</text>
</comment>
<feature type="domain" description="SusD-like N-terminal" evidence="7">
    <location>
        <begin position="80"/>
        <end position="224"/>
    </location>
</feature>
<comment type="subcellular location">
    <subcellularLocation>
        <location evidence="1">Cell outer membrane</location>
    </subcellularLocation>
</comment>
<evidence type="ECO:0000256" key="4">
    <source>
        <dbReference type="ARBA" id="ARBA00023136"/>
    </source>
</evidence>
<name>A0ABV3ZAA2_9BACT</name>
<dbReference type="SUPFAM" id="SSF48452">
    <property type="entry name" value="TPR-like"/>
    <property type="match status" value="1"/>
</dbReference>
<keyword evidence="4" id="KW-0472">Membrane</keyword>
<gene>
    <name evidence="8" type="ORF">QTN47_03065</name>
</gene>
<reference evidence="8 9" key="1">
    <citation type="submission" date="2023-07" db="EMBL/GenBank/DDBJ databases">
        <authorList>
            <person name="Lian W.-H."/>
        </authorList>
    </citation>
    <scope>NUCLEOTIDE SEQUENCE [LARGE SCALE GENOMIC DNA]</scope>
    <source>
        <strain evidence="8 9">SYSU DXS3180</strain>
    </source>
</reference>
<protein>
    <submittedName>
        <fullName evidence="8">RagB/SusD family nutrient uptake outer membrane protein</fullName>
    </submittedName>
</protein>
<evidence type="ECO:0000313" key="9">
    <source>
        <dbReference type="Proteomes" id="UP001560573"/>
    </source>
</evidence>
<evidence type="ECO:0000256" key="1">
    <source>
        <dbReference type="ARBA" id="ARBA00004442"/>
    </source>
</evidence>
<dbReference type="EMBL" id="JAULBC010000001">
    <property type="protein sequence ID" value="MEX6686455.1"/>
    <property type="molecule type" value="Genomic_DNA"/>
</dbReference>
<evidence type="ECO:0000259" key="6">
    <source>
        <dbReference type="Pfam" id="PF07980"/>
    </source>
</evidence>
<sequence>MKKVNSYIMFLVLSLVIFNSCDKDLNVPPQNILQDDDLYSNESAVTAYFATLYNDLPVEDFNFSKNGFNTWADGGGFLHDLSDESITNQTDNKSSIGDGTWLQYWAYGSVRNVNDFIAKLPTSSFTDDKKKQWMGEARFIRAYYYFGMVKRYGGVPLITVVQNYTGNNLQELQVPRNTEKELYDFVAAELDSAANLLPDAGGQGADQLGKVNKYTALALKSRAMLYAASIAQYGTVQLNGLVGIPSAEAPKYWQAAYDAAKKVIDAGHYSLYNKNPDKTQNFTALFLDASSSENIFIKQFSYPKKTHSYDNWNLPYSVRGTAGYGSRTNPTLELAEQYEYIDGSDGKLQLNDASGNPKQYASPTDLFRNKDPRFGATYIYPFADWKGTTIDIQAGIIDNGQVITSGRFDDLYNGKHIIGANGIGGGGGEVSQTGFYIRKYLNSAYDRSKVAPWTSAQAFIDMRYAEVLLNFAEAAIELHNVTDAKWALNQLRDRAGIALLADNQVTREKVRHERQVELAFESHRYWDIRRWRIADKILNNSKTSALLPYLVLSNNSYIFKTSPVGFPKTFTTNLYYERVDPNEISKNPKLVQNPGY</sequence>
<keyword evidence="5" id="KW-0998">Cell outer membrane</keyword>
<dbReference type="RefSeq" id="WP_369327850.1">
    <property type="nucleotide sequence ID" value="NZ_JAULBC010000001.1"/>
</dbReference>
<evidence type="ECO:0000313" key="8">
    <source>
        <dbReference type="EMBL" id="MEX6686455.1"/>
    </source>
</evidence>
<keyword evidence="9" id="KW-1185">Reference proteome</keyword>
<evidence type="ECO:0000256" key="3">
    <source>
        <dbReference type="ARBA" id="ARBA00022729"/>
    </source>
</evidence>
<dbReference type="InterPro" id="IPR012944">
    <property type="entry name" value="SusD_RagB_dom"/>
</dbReference>
<dbReference type="CDD" id="cd08977">
    <property type="entry name" value="SusD"/>
    <property type="match status" value="1"/>
</dbReference>
<organism evidence="8 9">
    <name type="scientific">Danxiaibacter flavus</name>
    <dbReference type="NCBI Taxonomy" id="3049108"/>
    <lineage>
        <taxon>Bacteria</taxon>
        <taxon>Pseudomonadati</taxon>
        <taxon>Bacteroidota</taxon>
        <taxon>Chitinophagia</taxon>
        <taxon>Chitinophagales</taxon>
        <taxon>Chitinophagaceae</taxon>
        <taxon>Danxiaibacter</taxon>
    </lineage>
</organism>
<comment type="similarity">
    <text evidence="2">Belongs to the SusD family.</text>
</comment>
<keyword evidence="3" id="KW-0732">Signal</keyword>
<dbReference type="Gene3D" id="1.25.40.390">
    <property type="match status" value="1"/>
</dbReference>
<dbReference type="Pfam" id="PF07980">
    <property type="entry name" value="SusD_RagB"/>
    <property type="match status" value="1"/>
</dbReference>
<accession>A0ABV3ZAA2</accession>
<dbReference type="InterPro" id="IPR011990">
    <property type="entry name" value="TPR-like_helical_dom_sf"/>
</dbReference>
<evidence type="ECO:0000256" key="2">
    <source>
        <dbReference type="ARBA" id="ARBA00006275"/>
    </source>
</evidence>
<evidence type="ECO:0000259" key="7">
    <source>
        <dbReference type="Pfam" id="PF14322"/>
    </source>
</evidence>
<dbReference type="InterPro" id="IPR033985">
    <property type="entry name" value="SusD-like_N"/>
</dbReference>
<dbReference type="Pfam" id="PF14322">
    <property type="entry name" value="SusD-like_3"/>
    <property type="match status" value="1"/>
</dbReference>
<proteinExistence type="inferred from homology"/>
<feature type="domain" description="RagB/SusD" evidence="6">
    <location>
        <begin position="308"/>
        <end position="596"/>
    </location>
</feature>